<keyword evidence="3" id="KW-0547">Nucleotide-binding</keyword>
<dbReference type="Gene3D" id="3.90.1170.40">
    <property type="entry name" value="Molybdopterin biosynthesis MoaE subunit"/>
    <property type="match status" value="1"/>
</dbReference>
<dbReference type="EMBL" id="CATQJA010002651">
    <property type="protein sequence ID" value="CAJ0577652.1"/>
    <property type="molecule type" value="Genomic_DNA"/>
</dbReference>
<evidence type="ECO:0000313" key="8">
    <source>
        <dbReference type="Proteomes" id="UP001177023"/>
    </source>
</evidence>
<dbReference type="PANTHER" id="PTHR23404">
    <property type="entry name" value="MOLYBDOPTERIN SYNTHASE RELATED"/>
    <property type="match status" value="1"/>
</dbReference>
<feature type="region of interest" description="Disordered" evidence="6">
    <location>
        <begin position="355"/>
        <end position="374"/>
    </location>
</feature>
<evidence type="ECO:0000256" key="1">
    <source>
        <dbReference type="ARBA" id="ARBA00022490"/>
    </source>
</evidence>
<keyword evidence="2" id="KW-0808">Transferase</keyword>
<evidence type="ECO:0000313" key="7">
    <source>
        <dbReference type="EMBL" id="CAJ0577652.1"/>
    </source>
</evidence>
<proteinExistence type="predicted"/>
<dbReference type="GO" id="GO:0016740">
    <property type="term" value="F:transferase activity"/>
    <property type="evidence" value="ECO:0007669"/>
    <property type="project" value="UniProtKB-KW"/>
</dbReference>
<keyword evidence="1" id="KW-0963">Cytoplasm</keyword>
<keyword evidence="5" id="KW-0501">Molybdenum cofactor biosynthesis</keyword>
<dbReference type="InterPro" id="IPR003448">
    <property type="entry name" value="Mopterin_biosynth_MoaE"/>
</dbReference>
<protein>
    <recommendedName>
        <fullName evidence="9">Molybdenum cofactor synthesis protein 2B</fullName>
    </recommendedName>
</protein>
<sequence length="391" mass="43923">MGSESIDATRFVISLRVIRGCLWRTLVCPLLQQGDMAAGSRGFVLVICGCTNSGKSTVAKRIEQSLSGEGKSVQLIGQDDYYMQPEKVAKVISNLNPSKFYYNYDVPESVDIPSLIKGNMITEIPEMMEVMDKGVFLITDQKTCLRRRLQRNYDPPDEEGYFDQIVWPEYVAHLRNAMKRARTESQLSFVDVSSECDVPSDALIDEMLEKAFSDSLRISDCPLDIAKAQEELVSPSCGAVSIFVGTTRDNFHDRAVTRLDYECYDEMAYSEMRRLCSTTKAKFPRVEKMLMWHRVGEVPVTETSIIIAASSPHRQAALEAVSFAIDAFKATVPIWKKEMYADGGCSWKENAESIAGRKGVERQNKPDQVAATSSNEKKAWLEYLLNRAPPI</sequence>
<dbReference type="GO" id="GO:0005524">
    <property type="term" value="F:ATP binding"/>
    <property type="evidence" value="ECO:0007669"/>
    <property type="project" value="UniProtKB-KW"/>
</dbReference>
<dbReference type="SUPFAM" id="SSF54690">
    <property type="entry name" value="Molybdopterin synthase subunit MoaE"/>
    <property type="match status" value="1"/>
</dbReference>
<evidence type="ECO:0000256" key="5">
    <source>
        <dbReference type="ARBA" id="ARBA00023150"/>
    </source>
</evidence>
<dbReference type="InterPro" id="IPR036563">
    <property type="entry name" value="MoaE_sf"/>
</dbReference>
<dbReference type="FunFam" id="3.90.1170.40:FF:000002">
    <property type="entry name" value="Molybdopterin synthase catalytic subunit"/>
    <property type="match status" value="1"/>
</dbReference>
<name>A0AA36G488_9BILA</name>
<dbReference type="Pfam" id="PF08433">
    <property type="entry name" value="KTI12"/>
    <property type="match status" value="1"/>
</dbReference>
<dbReference type="AlphaFoldDB" id="A0AA36G488"/>
<reference evidence="7" key="1">
    <citation type="submission" date="2023-06" db="EMBL/GenBank/DDBJ databases">
        <authorList>
            <person name="Delattre M."/>
        </authorList>
    </citation>
    <scope>NUCLEOTIDE SEQUENCE</scope>
    <source>
        <strain evidence="7">AF72</strain>
    </source>
</reference>
<dbReference type="GO" id="GO:0006777">
    <property type="term" value="P:Mo-molybdopterin cofactor biosynthetic process"/>
    <property type="evidence" value="ECO:0007669"/>
    <property type="project" value="UniProtKB-KW"/>
</dbReference>
<evidence type="ECO:0000256" key="6">
    <source>
        <dbReference type="SAM" id="MobiDB-lite"/>
    </source>
</evidence>
<evidence type="ECO:0008006" key="9">
    <source>
        <dbReference type="Google" id="ProtNLM"/>
    </source>
</evidence>
<gene>
    <name evidence="7" type="ORF">MSPICULIGERA_LOCUS15921</name>
</gene>
<dbReference type="Proteomes" id="UP001177023">
    <property type="component" value="Unassembled WGS sequence"/>
</dbReference>
<keyword evidence="8" id="KW-1185">Reference proteome</keyword>
<comment type="caution">
    <text evidence="7">The sequence shown here is derived from an EMBL/GenBank/DDBJ whole genome shotgun (WGS) entry which is preliminary data.</text>
</comment>
<dbReference type="SUPFAM" id="SSF52540">
    <property type="entry name" value="P-loop containing nucleoside triphosphate hydrolases"/>
    <property type="match status" value="1"/>
</dbReference>
<feature type="non-terminal residue" evidence="7">
    <location>
        <position position="391"/>
    </location>
</feature>
<evidence type="ECO:0000256" key="2">
    <source>
        <dbReference type="ARBA" id="ARBA00022679"/>
    </source>
</evidence>
<dbReference type="CDD" id="cd00756">
    <property type="entry name" value="MoaE"/>
    <property type="match status" value="1"/>
</dbReference>
<dbReference type="Gene3D" id="3.40.50.300">
    <property type="entry name" value="P-loop containing nucleotide triphosphate hydrolases"/>
    <property type="match status" value="2"/>
</dbReference>
<evidence type="ECO:0000256" key="3">
    <source>
        <dbReference type="ARBA" id="ARBA00022741"/>
    </source>
</evidence>
<organism evidence="7 8">
    <name type="scientific">Mesorhabditis spiculigera</name>
    <dbReference type="NCBI Taxonomy" id="96644"/>
    <lineage>
        <taxon>Eukaryota</taxon>
        <taxon>Metazoa</taxon>
        <taxon>Ecdysozoa</taxon>
        <taxon>Nematoda</taxon>
        <taxon>Chromadorea</taxon>
        <taxon>Rhabditida</taxon>
        <taxon>Rhabditina</taxon>
        <taxon>Rhabditomorpha</taxon>
        <taxon>Rhabditoidea</taxon>
        <taxon>Rhabditidae</taxon>
        <taxon>Mesorhabditinae</taxon>
        <taxon>Mesorhabditis</taxon>
    </lineage>
</organism>
<keyword evidence="4" id="KW-0067">ATP-binding</keyword>
<dbReference type="InterPro" id="IPR027417">
    <property type="entry name" value="P-loop_NTPase"/>
</dbReference>
<dbReference type="Pfam" id="PF02391">
    <property type="entry name" value="MoaE"/>
    <property type="match status" value="1"/>
</dbReference>
<accession>A0AA36G488</accession>
<evidence type="ECO:0000256" key="4">
    <source>
        <dbReference type="ARBA" id="ARBA00022840"/>
    </source>
</evidence>
<dbReference type="InterPro" id="IPR013641">
    <property type="entry name" value="KTI12/PSTK"/>
</dbReference>